<name>A0A1M7HYT3_9BACT</name>
<dbReference type="Gene3D" id="3.30.530.20">
    <property type="match status" value="1"/>
</dbReference>
<comment type="similarity">
    <text evidence="1">Belongs to the ribosome association toxin RatA family.</text>
</comment>
<organism evidence="3 4">
    <name type="scientific">Chitinophaga jiangningensis</name>
    <dbReference type="NCBI Taxonomy" id="1419482"/>
    <lineage>
        <taxon>Bacteria</taxon>
        <taxon>Pseudomonadati</taxon>
        <taxon>Bacteroidota</taxon>
        <taxon>Chitinophagia</taxon>
        <taxon>Chitinophagales</taxon>
        <taxon>Chitinophagaceae</taxon>
        <taxon>Chitinophaga</taxon>
    </lineage>
</organism>
<feature type="domain" description="Coenzyme Q-binding protein COQ10 START" evidence="2">
    <location>
        <begin position="13"/>
        <end position="125"/>
    </location>
</feature>
<dbReference type="EMBL" id="FRBL01000007">
    <property type="protein sequence ID" value="SHM33307.1"/>
    <property type="molecule type" value="Genomic_DNA"/>
</dbReference>
<evidence type="ECO:0000313" key="4">
    <source>
        <dbReference type="Proteomes" id="UP000184420"/>
    </source>
</evidence>
<accession>A0A1M7HYT3</accession>
<evidence type="ECO:0000259" key="2">
    <source>
        <dbReference type="Pfam" id="PF03364"/>
    </source>
</evidence>
<dbReference type="Proteomes" id="UP000184420">
    <property type="component" value="Unassembled WGS sequence"/>
</dbReference>
<dbReference type="SUPFAM" id="SSF55961">
    <property type="entry name" value="Bet v1-like"/>
    <property type="match status" value="1"/>
</dbReference>
<dbReference type="RefSeq" id="WP_073084544.1">
    <property type="nucleotide sequence ID" value="NZ_FRBL01000007.1"/>
</dbReference>
<dbReference type="OrthoDB" id="9793552at2"/>
<evidence type="ECO:0000256" key="1">
    <source>
        <dbReference type="ARBA" id="ARBA00008918"/>
    </source>
</evidence>
<keyword evidence="4" id="KW-1185">Reference proteome</keyword>
<sequence>MGAVYSLSRIQTIPAPLEAVWDYFSAPGNLVSITPSYMRFRVTSAPYDGSIYPGQIITYKVSPVMGIPLTWVTEITHVNPQRFFVDEQRKGPYRMWHHEHHFEAIPGGVRMQDLVHYELPLGVLGTLAHGMFVKKQLEELFLYRTARVEEVFGKM</sequence>
<protein>
    <submittedName>
        <fullName evidence="3">Ligand-binding SRPBCC domain-containing protein</fullName>
    </submittedName>
</protein>
<proteinExistence type="inferred from homology"/>
<dbReference type="CDD" id="cd07820">
    <property type="entry name" value="SRPBCC_3"/>
    <property type="match status" value="1"/>
</dbReference>
<dbReference type="InterPro" id="IPR023393">
    <property type="entry name" value="START-like_dom_sf"/>
</dbReference>
<gene>
    <name evidence="3" type="ORF">SAMN05444266_107426</name>
</gene>
<dbReference type="STRING" id="1419482.SAMN05444266_107426"/>
<dbReference type="InterPro" id="IPR005031">
    <property type="entry name" value="COQ10_START"/>
</dbReference>
<evidence type="ECO:0000313" key="3">
    <source>
        <dbReference type="EMBL" id="SHM33307.1"/>
    </source>
</evidence>
<reference evidence="3 4" key="1">
    <citation type="submission" date="2016-11" db="EMBL/GenBank/DDBJ databases">
        <authorList>
            <person name="Jaros S."/>
            <person name="Januszkiewicz K."/>
            <person name="Wedrychowicz H."/>
        </authorList>
    </citation>
    <scope>NUCLEOTIDE SEQUENCE [LARGE SCALE GENOMIC DNA]</scope>
    <source>
        <strain evidence="3 4">DSM 27406</strain>
    </source>
</reference>
<dbReference type="AlphaFoldDB" id="A0A1M7HYT3"/>
<dbReference type="Pfam" id="PF03364">
    <property type="entry name" value="Polyketide_cyc"/>
    <property type="match status" value="1"/>
</dbReference>